<feature type="transmembrane region" description="Helical" evidence="1">
    <location>
        <begin position="60"/>
        <end position="83"/>
    </location>
</feature>
<dbReference type="PANTHER" id="PTHR33133:SF21">
    <property type="entry name" value="TRANSMEMBRANE PROTEIN"/>
    <property type="match status" value="1"/>
</dbReference>
<dbReference type="FunCoup" id="F6H9R5">
    <property type="interactions" value="58"/>
</dbReference>
<evidence type="ECO:0000313" key="3">
    <source>
        <dbReference type="Proteomes" id="UP000009183"/>
    </source>
</evidence>
<evidence type="ECO:0000313" key="2">
    <source>
        <dbReference type="EMBL" id="CCB48958.1"/>
    </source>
</evidence>
<reference evidence="3" key="1">
    <citation type="journal article" date="2007" name="Nature">
        <title>The grapevine genome sequence suggests ancestral hexaploidization in major angiosperm phyla.</title>
        <authorList>
            <consortium name="The French-Italian Public Consortium for Grapevine Genome Characterization."/>
            <person name="Jaillon O."/>
            <person name="Aury J.-M."/>
            <person name="Noel B."/>
            <person name="Policriti A."/>
            <person name="Clepet C."/>
            <person name="Casagrande A."/>
            <person name="Choisne N."/>
            <person name="Aubourg S."/>
            <person name="Vitulo N."/>
            <person name="Jubin C."/>
            <person name="Vezzi A."/>
            <person name="Legeai F."/>
            <person name="Hugueney P."/>
            <person name="Dasilva C."/>
            <person name="Horner D."/>
            <person name="Mica E."/>
            <person name="Jublot D."/>
            <person name="Poulain J."/>
            <person name="Bruyere C."/>
            <person name="Billault A."/>
            <person name="Segurens B."/>
            <person name="Gouyvenoux M."/>
            <person name="Ugarte E."/>
            <person name="Cattonaro F."/>
            <person name="Anthouard V."/>
            <person name="Vico V."/>
            <person name="Del Fabbro C."/>
            <person name="Alaux M."/>
            <person name="Di Gaspero G."/>
            <person name="Dumas V."/>
            <person name="Felice N."/>
            <person name="Paillard S."/>
            <person name="Juman I."/>
            <person name="Moroldo M."/>
            <person name="Scalabrin S."/>
            <person name="Canaguier A."/>
            <person name="Le Clainche I."/>
            <person name="Malacrida G."/>
            <person name="Durand E."/>
            <person name="Pesole G."/>
            <person name="Laucou V."/>
            <person name="Chatelet P."/>
            <person name="Merdinoglu D."/>
            <person name="Delledonne M."/>
            <person name="Pezzotti M."/>
            <person name="Lecharny A."/>
            <person name="Scarpelli C."/>
            <person name="Artiguenave F."/>
            <person name="Pe M.E."/>
            <person name="Valle G."/>
            <person name="Morgante M."/>
            <person name="Caboche M."/>
            <person name="Adam-Blondon A.-F."/>
            <person name="Weissenbach J."/>
            <person name="Quetier F."/>
            <person name="Wincker P."/>
        </authorList>
    </citation>
    <scope>NUCLEOTIDE SEQUENCE [LARGE SCALE GENOMIC DNA]</scope>
    <source>
        <strain evidence="3">cv. Pinot noir / PN40024</strain>
    </source>
</reference>
<protein>
    <submittedName>
        <fullName evidence="2">Uncharacterized protein</fullName>
    </submittedName>
</protein>
<feature type="transmembrane region" description="Helical" evidence="1">
    <location>
        <begin position="104"/>
        <end position="121"/>
    </location>
</feature>
<keyword evidence="3" id="KW-1185">Reference proteome</keyword>
<accession>F6H9R5</accession>
<dbReference type="eggNOG" id="ENOG502RXUR">
    <property type="taxonomic scope" value="Eukaryota"/>
</dbReference>
<dbReference type="EMBL" id="FN595502">
    <property type="protein sequence ID" value="CCB48958.1"/>
    <property type="molecule type" value="Genomic_DNA"/>
</dbReference>
<name>F6H9R5_VITVI</name>
<dbReference type="PANTHER" id="PTHR33133">
    <property type="entry name" value="OS08G0107100 PROTEIN-RELATED"/>
    <property type="match status" value="1"/>
</dbReference>
<evidence type="ECO:0000256" key="1">
    <source>
        <dbReference type="SAM" id="Phobius"/>
    </source>
</evidence>
<keyword evidence="1" id="KW-1133">Transmembrane helix</keyword>
<dbReference type="HOGENOM" id="CLU_1317473_0_0_1"/>
<sequence length="209" mass="22690">MLGCNKKEKPLKVEEIMGSERGREMRERVAALSPTRFEARHVWKESRAYTISLVRLNALFFFPCYALSLLAAITAVHSTGLSCNGKRPTLDTALTAVRTTWKKPLVTTICVYAVMLVYVLLQRTLVAAAAEAGGLGPVAVAVALVGLGVEVYLMAVLSLGVVVSVMEERWGWDAIGSGWGLMEGRRFTAKEGKNLCCGGEGSETLEIEH</sequence>
<gene>
    <name evidence="2" type="ordered locus">VIT_11s0065g01170</name>
</gene>
<keyword evidence="1" id="KW-0472">Membrane</keyword>
<dbReference type="OrthoDB" id="1293150at2759"/>
<organism evidence="2 3">
    <name type="scientific">Vitis vinifera</name>
    <name type="common">Grape</name>
    <dbReference type="NCBI Taxonomy" id="29760"/>
    <lineage>
        <taxon>Eukaryota</taxon>
        <taxon>Viridiplantae</taxon>
        <taxon>Streptophyta</taxon>
        <taxon>Embryophyta</taxon>
        <taxon>Tracheophyta</taxon>
        <taxon>Spermatophyta</taxon>
        <taxon>Magnoliopsida</taxon>
        <taxon>eudicotyledons</taxon>
        <taxon>Gunneridae</taxon>
        <taxon>Pentapetalae</taxon>
        <taxon>rosids</taxon>
        <taxon>Vitales</taxon>
        <taxon>Vitaceae</taxon>
        <taxon>Viteae</taxon>
        <taxon>Vitis</taxon>
    </lineage>
</organism>
<dbReference type="InParanoid" id="F6H9R5"/>
<dbReference type="AlphaFoldDB" id="F6H9R5"/>
<dbReference type="GO" id="GO:0016020">
    <property type="term" value="C:membrane"/>
    <property type="evidence" value="ECO:0000318"/>
    <property type="project" value="GO_Central"/>
</dbReference>
<dbReference type="PaxDb" id="29760-VIT_11s0065g01170.t01"/>
<feature type="transmembrane region" description="Helical" evidence="1">
    <location>
        <begin position="141"/>
        <end position="163"/>
    </location>
</feature>
<proteinExistence type="predicted"/>
<keyword evidence="1" id="KW-0812">Transmembrane</keyword>
<dbReference type="Proteomes" id="UP000009183">
    <property type="component" value="Chromosome 11"/>
</dbReference>